<dbReference type="Proteomes" id="UP001302329">
    <property type="component" value="Unassembled WGS sequence"/>
</dbReference>
<accession>A0ABU5SW29</accession>
<sequence length="526" mass="55439">MTPSVLRRPRAASLVLGLALALQPPGAARSAEAASGPPPPPRQVTAASLAAALPRLDALATGMLNRTGVPGLAIVVVHADRVVFLKGYGVRRVGEPGAVDADTIFQLASLSKPIASTLVAGLVGDGRLGWDDPVLRTLPEARIGPPAIAADVTIRDLLAHRSGLPDHAGDHLEDLGFDRATILARLRLLPTGNRFRADYAYTNFGFTAGAVAAANAVGRPWEMLSSERLYRPLGMARTSSRHADFVAAANRASLHVPEGGRWVARYQRDADAQAPAGGVSSSVRDLGQWLRLQLAGGRLDGRAVVDAAALAETHRPQIVSQQPRDPATDRAGFYGLGWNVSYTDRGTVQLGHSGAFDLGAATAVYLLPAESLGIIVLSNSQPLGVPEALSLSFLDLATTGAVKRDYLAALRPLFRGMEQQDYPTVVTPARPLPARPADTYTGTYANAYLGPIAVVRRGDGLELQLGPRLTSFPLTPVSGDTFRYQPAGENAYGPSAVSFTVGPDGRATAVRIDNLNLNGQGVLQRR</sequence>
<dbReference type="GO" id="GO:0016787">
    <property type="term" value="F:hydrolase activity"/>
    <property type="evidence" value="ECO:0007669"/>
    <property type="project" value="UniProtKB-KW"/>
</dbReference>
<dbReference type="InterPro" id="IPR050491">
    <property type="entry name" value="AmpC-like"/>
</dbReference>
<keyword evidence="4" id="KW-0378">Hydrolase</keyword>
<dbReference type="Gene3D" id="3.40.710.10">
    <property type="entry name" value="DD-peptidase/beta-lactamase superfamily"/>
    <property type="match status" value="1"/>
</dbReference>
<dbReference type="PANTHER" id="PTHR46825:SF15">
    <property type="entry name" value="BETA-LACTAMASE-RELATED DOMAIN-CONTAINING PROTEIN"/>
    <property type="match status" value="1"/>
</dbReference>
<evidence type="ECO:0000313" key="5">
    <source>
        <dbReference type="Proteomes" id="UP001302329"/>
    </source>
</evidence>
<protein>
    <submittedName>
        <fullName evidence="4">Serine hydrolase</fullName>
    </submittedName>
</protein>
<evidence type="ECO:0000259" key="3">
    <source>
        <dbReference type="Pfam" id="PF11954"/>
    </source>
</evidence>
<gene>
    <name evidence="4" type="ORF">VB739_09160</name>
</gene>
<feature type="chain" id="PRO_5046590755" evidence="1">
    <location>
        <begin position="28"/>
        <end position="526"/>
    </location>
</feature>
<comment type="caution">
    <text evidence="4">The sequence shown here is derived from an EMBL/GenBank/DDBJ whole genome shotgun (WGS) entry which is preliminary data.</text>
</comment>
<dbReference type="InterPro" id="IPR021860">
    <property type="entry name" value="Peptidase_S12_Pab87-rel_C"/>
</dbReference>
<dbReference type="InterPro" id="IPR001466">
    <property type="entry name" value="Beta-lactam-related"/>
</dbReference>
<evidence type="ECO:0000259" key="2">
    <source>
        <dbReference type="Pfam" id="PF00144"/>
    </source>
</evidence>
<dbReference type="EMBL" id="JAYGHY010000025">
    <property type="protein sequence ID" value="MEA5442718.1"/>
    <property type="molecule type" value="Genomic_DNA"/>
</dbReference>
<dbReference type="PANTHER" id="PTHR46825">
    <property type="entry name" value="D-ALANYL-D-ALANINE-CARBOXYPEPTIDASE/ENDOPEPTIDASE AMPH"/>
    <property type="match status" value="1"/>
</dbReference>
<reference evidence="4 5" key="1">
    <citation type="submission" date="2023-12" db="EMBL/GenBank/DDBJ databases">
        <title>Baltic Sea Cyanobacteria.</title>
        <authorList>
            <person name="Delbaje E."/>
            <person name="Fewer D.P."/>
            <person name="Shishido T.K."/>
        </authorList>
    </citation>
    <scope>NUCLEOTIDE SEQUENCE [LARGE SCALE GENOMIC DNA]</scope>
    <source>
        <strain evidence="4 5">UHCC 0281</strain>
    </source>
</reference>
<dbReference type="Gene3D" id="2.40.128.600">
    <property type="match status" value="1"/>
</dbReference>
<feature type="domain" description="Beta-lactamase-related" evidence="2">
    <location>
        <begin position="56"/>
        <end position="384"/>
    </location>
</feature>
<dbReference type="InterPro" id="IPR012338">
    <property type="entry name" value="Beta-lactam/transpept-like"/>
</dbReference>
<dbReference type="RefSeq" id="WP_323356765.1">
    <property type="nucleotide sequence ID" value="NZ_JAYGHY010000025.1"/>
</dbReference>
<feature type="domain" description="Peptidase S12 Pab87-related C-terminal" evidence="3">
    <location>
        <begin position="428"/>
        <end position="516"/>
    </location>
</feature>
<name>A0ABU5SW29_9CYAN</name>
<dbReference type="Pfam" id="PF00144">
    <property type="entry name" value="Beta-lactamase"/>
    <property type="match status" value="1"/>
</dbReference>
<keyword evidence="5" id="KW-1185">Reference proteome</keyword>
<dbReference type="Pfam" id="PF11954">
    <property type="entry name" value="DUF3471"/>
    <property type="match status" value="1"/>
</dbReference>
<proteinExistence type="predicted"/>
<feature type="signal peptide" evidence="1">
    <location>
        <begin position="1"/>
        <end position="27"/>
    </location>
</feature>
<keyword evidence="1" id="KW-0732">Signal</keyword>
<dbReference type="SUPFAM" id="SSF56601">
    <property type="entry name" value="beta-lactamase/transpeptidase-like"/>
    <property type="match status" value="1"/>
</dbReference>
<evidence type="ECO:0000313" key="4">
    <source>
        <dbReference type="EMBL" id="MEA5442718.1"/>
    </source>
</evidence>
<evidence type="ECO:0000256" key="1">
    <source>
        <dbReference type="SAM" id="SignalP"/>
    </source>
</evidence>
<organism evidence="4 5">
    <name type="scientific">Cyanobium gracile UHCC 0281</name>
    <dbReference type="NCBI Taxonomy" id="3110309"/>
    <lineage>
        <taxon>Bacteria</taxon>
        <taxon>Bacillati</taxon>
        <taxon>Cyanobacteriota</taxon>
        <taxon>Cyanophyceae</taxon>
        <taxon>Synechococcales</taxon>
        <taxon>Prochlorococcaceae</taxon>
        <taxon>Cyanobium</taxon>
    </lineage>
</organism>